<proteinExistence type="predicted"/>
<organism evidence="1 2">
    <name type="scientific">Lacticaseibacillus brantae DSM 23927</name>
    <dbReference type="NCBI Taxonomy" id="1423727"/>
    <lineage>
        <taxon>Bacteria</taxon>
        <taxon>Bacillati</taxon>
        <taxon>Bacillota</taxon>
        <taxon>Bacilli</taxon>
        <taxon>Lactobacillales</taxon>
        <taxon>Lactobacillaceae</taxon>
        <taxon>Lacticaseibacillus</taxon>
    </lineage>
</organism>
<dbReference type="PATRIC" id="fig|1423727.3.peg.710"/>
<evidence type="ECO:0000313" key="1">
    <source>
        <dbReference type="EMBL" id="KRM72991.1"/>
    </source>
</evidence>
<protein>
    <submittedName>
        <fullName evidence="1">Uncharacterized protein</fullName>
    </submittedName>
</protein>
<gene>
    <name evidence="1" type="ORF">FC34_GL000707</name>
</gene>
<dbReference type="OrthoDB" id="2308800at2"/>
<dbReference type="Proteomes" id="UP000051672">
    <property type="component" value="Unassembled WGS sequence"/>
</dbReference>
<dbReference type="AlphaFoldDB" id="A0A0R2B191"/>
<comment type="caution">
    <text evidence="1">The sequence shown here is derived from an EMBL/GenBank/DDBJ whole genome shotgun (WGS) entry which is preliminary data.</text>
</comment>
<reference evidence="1 2" key="1">
    <citation type="journal article" date="2015" name="Genome Announc.">
        <title>Expanding the biotechnology potential of lactobacilli through comparative genomics of 213 strains and associated genera.</title>
        <authorList>
            <person name="Sun Z."/>
            <person name="Harris H.M."/>
            <person name="McCann A."/>
            <person name="Guo C."/>
            <person name="Argimon S."/>
            <person name="Zhang W."/>
            <person name="Yang X."/>
            <person name="Jeffery I.B."/>
            <person name="Cooney J.C."/>
            <person name="Kagawa T.F."/>
            <person name="Liu W."/>
            <person name="Song Y."/>
            <person name="Salvetti E."/>
            <person name="Wrobel A."/>
            <person name="Rasinkangas P."/>
            <person name="Parkhill J."/>
            <person name="Rea M.C."/>
            <person name="O'Sullivan O."/>
            <person name="Ritari J."/>
            <person name="Douillard F.P."/>
            <person name="Paul Ross R."/>
            <person name="Yang R."/>
            <person name="Briner A.E."/>
            <person name="Felis G.E."/>
            <person name="de Vos W.M."/>
            <person name="Barrangou R."/>
            <person name="Klaenhammer T.R."/>
            <person name="Caufield P.W."/>
            <person name="Cui Y."/>
            <person name="Zhang H."/>
            <person name="O'Toole P.W."/>
        </authorList>
    </citation>
    <scope>NUCLEOTIDE SEQUENCE [LARGE SCALE GENOMIC DNA]</scope>
    <source>
        <strain evidence="1 2">DSM 23927</strain>
    </source>
</reference>
<dbReference type="STRING" id="1423727.FC34_GL000707"/>
<evidence type="ECO:0000313" key="2">
    <source>
        <dbReference type="Proteomes" id="UP000051672"/>
    </source>
</evidence>
<accession>A0A0R2B191</accession>
<name>A0A0R2B191_9LACO</name>
<dbReference type="EMBL" id="AYZQ01000001">
    <property type="protein sequence ID" value="KRM72991.1"/>
    <property type="molecule type" value="Genomic_DNA"/>
</dbReference>
<sequence>MLFFQSKTKKTLNALLANLFAEPGIYFISTRDNTQTANQYQDYVNRFMQHNLMRTIGLISTTHTAIIPYLSVKANLLINGNVKPLELVPSFLQHDTVYLEQSAQSISLRQSVDIQFFRSILAGKRYIFMEDSQAALSAAEMRDFLVDATQAVKATEASLIILTADHSLLNSTPVATYEADALSLPA</sequence>
<dbReference type="RefSeq" id="WP_057893995.1">
    <property type="nucleotide sequence ID" value="NZ_AYZQ01000001.1"/>
</dbReference>
<keyword evidence="2" id="KW-1185">Reference proteome</keyword>